<feature type="transmembrane region" description="Helical" evidence="4">
    <location>
        <begin position="232"/>
        <end position="253"/>
    </location>
</feature>
<evidence type="ECO:0000256" key="1">
    <source>
        <dbReference type="ARBA" id="ARBA00022741"/>
    </source>
</evidence>
<dbReference type="HAMAP" id="MF_00376">
    <property type="entry name" value="Dephospho_CoA_kinase"/>
    <property type="match status" value="1"/>
</dbReference>
<dbReference type="Pfam" id="PF01121">
    <property type="entry name" value="CoaE"/>
    <property type="match status" value="1"/>
</dbReference>
<comment type="caution">
    <text evidence="5">The sequence shown here is derived from an EMBL/GenBank/DDBJ whole genome shotgun (WGS) entry which is preliminary data.</text>
</comment>
<keyword evidence="2" id="KW-0067">ATP-binding</keyword>
<keyword evidence="4" id="KW-0812">Transmembrane</keyword>
<feature type="region of interest" description="Disordered" evidence="3">
    <location>
        <begin position="59"/>
        <end position="88"/>
    </location>
</feature>
<gene>
    <name evidence="5" type="ORF">PRZ48_006917</name>
</gene>
<keyword evidence="4" id="KW-0472">Membrane</keyword>
<keyword evidence="6" id="KW-1185">Reference proteome</keyword>
<evidence type="ECO:0000313" key="5">
    <source>
        <dbReference type="EMBL" id="KAK4501111.1"/>
    </source>
</evidence>
<name>A0ABR0EIP4_ZASCE</name>
<dbReference type="PANTHER" id="PTHR10695:SF46">
    <property type="entry name" value="BIFUNCTIONAL COENZYME A SYNTHASE-RELATED"/>
    <property type="match status" value="1"/>
</dbReference>
<dbReference type="InterPro" id="IPR027417">
    <property type="entry name" value="P-loop_NTPase"/>
</dbReference>
<keyword evidence="1" id="KW-0547">Nucleotide-binding</keyword>
<dbReference type="CDD" id="cd02022">
    <property type="entry name" value="DPCK"/>
    <property type="match status" value="1"/>
</dbReference>
<dbReference type="SUPFAM" id="SSF52540">
    <property type="entry name" value="P-loop containing nucleoside triphosphate hydrolases"/>
    <property type="match status" value="1"/>
</dbReference>
<evidence type="ECO:0000313" key="6">
    <source>
        <dbReference type="Proteomes" id="UP001305779"/>
    </source>
</evidence>
<dbReference type="PANTHER" id="PTHR10695">
    <property type="entry name" value="DEPHOSPHO-COA KINASE-RELATED"/>
    <property type="match status" value="1"/>
</dbReference>
<dbReference type="EMBL" id="JAXOVC010000005">
    <property type="protein sequence ID" value="KAK4501111.1"/>
    <property type="molecule type" value="Genomic_DNA"/>
</dbReference>
<evidence type="ECO:0000256" key="4">
    <source>
        <dbReference type="SAM" id="Phobius"/>
    </source>
</evidence>
<evidence type="ECO:0000256" key="2">
    <source>
        <dbReference type="ARBA" id="ARBA00022840"/>
    </source>
</evidence>
<accession>A0ABR0EIP4</accession>
<proteinExistence type="inferred from homology"/>
<dbReference type="PROSITE" id="PS51219">
    <property type="entry name" value="DPCK"/>
    <property type="match status" value="1"/>
</dbReference>
<evidence type="ECO:0000256" key="3">
    <source>
        <dbReference type="SAM" id="MobiDB-lite"/>
    </source>
</evidence>
<dbReference type="Gene3D" id="3.40.50.300">
    <property type="entry name" value="P-loop containing nucleotide triphosphate hydrolases"/>
    <property type="match status" value="1"/>
</dbReference>
<sequence>MLLLGLTGSIATGKSTVSQILQAPPYNLPIVDADKISRQVVEPGTAGYKKIVDTFGHDTPDLLVEPTPENGGERGHNGKGRPLNRPALGRRVFGQGRDEDRKALNKIVHPEVRKEMYRQMLFAYLRGCWAVVLDVPLLFESGWEPLCGTILVVAVHDPKVQMQRLMARDSFLTEEDAKNRVAAQWDVRDKAERCLRRGDKAGVVVWNDGDKDDLKKQIDQVMAKVKTGSPQWWAWLLLLCPPLAAVSGGWSYVRSWWIKRQWEQEKQREKAKL</sequence>
<dbReference type="InterPro" id="IPR001977">
    <property type="entry name" value="Depp_CoAkinase"/>
</dbReference>
<protein>
    <recommendedName>
        <fullName evidence="7">Dephospho-CoA kinase</fullName>
    </recommendedName>
</protein>
<dbReference type="Proteomes" id="UP001305779">
    <property type="component" value="Unassembled WGS sequence"/>
</dbReference>
<evidence type="ECO:0008006" key="7">
    <source>
        <dbReference type="Google" id="ProtNLM"/>
    </source>
</evidence>
<keyword evidence="4" id="KW-1133">Transmembrane helix</keyword>
<dbReference type="NCBIfam" id="TIGR00152">
    <property type="entry name" value="dephospho-CoA kinase"/>
    <property type="match status" value="1"/>
</dbReference>
<reference evidence="5 6" key="1">
    <citation type="journal article" date="2023" name="G3 (Bethesda)">
        <title>A chromosome-level genome assembly of Zasmidium syzygii isolated from banana leaves.</title>
        <authorList>
            <person name="van Westerhoven A.C."/>
            <person name="Mehrabi R."/>
            <person name="Talebi R."/>
            <person name="Steentjes M.B.F."/>
            <person name="Corcolon B."/>
            <person name="Chong P.A."/>
            <person name="Kema G.H.J."/>
            <person name="Seidl M.F."/>
        </authorList>
    </citation>
    <scope>NUCLEOTIDE SEQUENCE [LARGE SCALE GENOMIC DNA]</scope>
    <source>
        <strain evidence="5 6">P124</strain>
    </source>
</reference>
<organism evidence="5 6">
    <name type="scientific">Zasmidium cellare</name>
    <name type="common">Wine cellar mold</name>
    <name type="synonym">Racodium cellare</name>
    <dbReference type="NCBI Taxonomy" id="395010"/>
    <lineage>
        <taxon>Eukaryota</taxon>
        <taxon>Fungi</taxon>
        <taxon>Dikarya</taxon>
        <taxon>Ascomycota</taxon>
        <taxon>Pezizomycotina</taxon>
        <taxon>Dothideomycetes</taxon>
        <taxon>Dothideomycetidae</taxon>
        <taxon>Mycosphaerellales</taxon>
        <taxon>Mycosphaerellaceae</taxon>
        <taxon>Zasmidium</taxon>
    </lineage>
</organism>